<feature type="transmembrane region" description="Helical" evidence="1">
    <location>
        <begin position="154"/>
        <end position="174"/>
    </location>
</feature>
<dbReference type="FunCoup" id="A8X1U9">
    <property type="interactions" value="3"/>
</dbReference>
<feature type="transmembrane region" description="Helical" evidence="1">
    <location>
        <begin position="33"/>
        <end position="52"/>
    </location>
</feature>
<dbReference type="EMBL" id="HE601320">
    <property type="protein sequence ID" value="CAP26609.2"/>
    <property type="molecule type" value="Genomic_DNA"/>
</dbReference>
<evidence type="ECO:0000313" key="4">
    <source>
        <dbReference type="Proteomes" id="UP000008549"/>
    </source>
</evidence>
<feature type="domain" description="7TM GPCR serpentine receptor class x (Srx)" evidence="2">
    <location>
        <begin position="2"/>
        <end position="259"/>
    </location>
</feature>
<dbReference type="WormBase" id="CBG06278">
    <property type="protein sequence ID" value="CBP49662"/>
    <property type="gene ID" value="WBGene00028580"/>
    <property type="gene designation" value="Cbr-srx-22"/>
</dbReference>
<keyword evidence="1" id="KW-1133">Transmembrane helix</keyword>
<dbReference type="PANTHER" id="PTHR23017:SF46">
    <property type="entry name" value="7TM GPCR SERPENTINE RECEPTOR CLASS X (SRX) DOMAIN-CONTAINING PROTEIN-RELATED"/>
    <property type="match status" value="1"/>
</dbReference>
<dbReference type="OMA" id="WYSDFIF"/>
<organism evidence="3 4">
    <name type="scientific">Caenorhabditis briggsae</name>
    <dbReference type="NCBI Taxonomy" id="6238"/>
    <lineage>
        <taxon>Eukaryota</taxon>
        <taxon>Metazoa</taxon>
        <taxon>Ecdysozoa</taxon>
        <taxon>Nematoda</taxon>
        <taxon>Chromadorea</taxon>
        <taxon>Rhabditida</taxon>
        <taxon>Rhabditina</taxon>
        <taxon>Rhabditomorpha</taxon>
        <taxon>Rhabditoidea</taxon>
        <taxon>Rhabditidae</taxon>
        <taxon>Peloderinae</taxon>
        <taxon>Caenorhabditis</taxon>
    </lineage>
</organism>
<dbReference type="Pfam" id="PF10328">
    <property type="entry name" value="7TM_GPCR_Srx"/>
    <property type="match status" value="1"/>
</dbReference>
<reference evidence="3 4" key="1">
    <citation type="journal article" date="2003" name="PLoS Biol.">
        <title>The genome sequence of Caenorhabditis briggsae: a platform for comparative genomics.</title>
        <authorList>
            <person name="Stein L.D."/>
            <person name="Bao Z."/>
            <person name="Blasiar D."/>
            <person name="Blumenthal T."/>
            <person name="Brent M.R."/>
            <person name="Chen N."/>
            <person name="Chinwalla A."/>
            <person name="Clarke L."/>
            <person name="Clee C."/>
            <person name="Coghlan A."/>
            <person name="Coulson A."/>
            <person name="D'Eustachio P."/>
            <person name="Fitch D.H."/>
            <person name="Fulton L.A."/>
            <person name="Fulton R.E."/>
            <person name="Griffiths-Jones S."/>
            <person name="Harris T.W."/>
            <person name="Hillier L.W."/>
            <person name="Kamath R."/>
            <person name="Kuwabara P.E."/>
            <person name="Mardis E.R."/>
            <person name="Marra M.A."/>
            <person name="Miner T.L."/>
            <person name="Minx P."/>
            <person name="Mullikin J.C."/>
            <person name="Plumb R.W."/>
            <person name="Rogers J."/>
            <person name="Schein J.E."/>
            <person name="Sohrmann M."/>
            <person name="Spieth J."/>
            <person name="Stajich J.E."/>
            <person name="Wei C."/>
            <person name="Willey D."/>
            <person name="Wilson R.K."/>
            <person name="Durbin R."/>
            <person name="Waterston R.H."/>
        </authorList>
    </citation>
    <scope>NUCLEOTIDE SEQUENCE [LARGE SCALE GENOMIC DNA]</scope>
    <source>
        <strain evidence="3 4">AF16</strain>
    </source>
</reference>
<proteinExistence type="predicted"/>
<feature type="transmembrane region" description="Helical" evidence="1">
    <location>
        <begin position="64"/>
        <end position="85"/>
    </location>
</feature>
<dbReference type="InParanoid" id="A8X1U9"/>
<dbReference type="SUPFAM" id="SSF81321">
    <property type="entry name" value="Family A G protein-coupled receptor-like"/>
    <property type="match status" value="1"/>
</dbReference>
<evidence type="ECO:0000313" key="3">
    <source>
        <dbReference type="EMBL" id="CAP26609.2"/>
    </source>
</evidence>
<feature type="transmembrane region" description="Helical" evidence="1">
    <location>
        <begin position="209"/>
        <end position="230"/>
    </location>
</feature>
<accession>A8X1U9</accession>
<keyword evidence="4" id="KW-1185">Reference proteome</keyword>
<dbReference type="InterPro" id="IPR019430">
    <property type="entry name" value="7TM_GPCR_serpentine_rcpt_Srx"/>
</dbReference>
<reference evidence="3 4" key="2">
    <citation type="journal article" date="2011" name="PLoS Genet.">
        <title>Caenorhabditis briggsae recombinant inbred line genotypes reveal inter-strain incompatibility and the evolution of recombination.</title>
        <authorList>
            <person name="Ross J.A."/>
            <person name="Koboldt D.C."/>
            <person name="Staisch J.E."/>
            <person name="Chamberlin H.M."/>
            <person name="Gupta B.P."/>
            <person name="Miller R.D."/>
            <person name="Baird S.E."/>
            <person name="Haag E.S."/>
        </authorList>
    </citation>
    <scope>NUCLEOTIDE SEQUENCE [LARGE SCALE GENOMIC DNA]</scope>
    <source>
        <strain evidence="3 4">AF16</strain>
    </source>
</reference>
<feature type="transmembrane region" description="Helical" evidence="1">
    <location>
        <begin position="242"/>
        <end position="259"/>
    </location>
</feature>
<dbReference type="AlphaFoldDB" id="A8X1U9"/>
<dbReference type="HOGENOM" id="CLU_059630_0_0_1"/>
<feature type="transmembrane region" description="Helical" evidence="1">
    <location>
        <begin position="112"/>
        <end position="134"/>
    </location>
</feature>
<dbReference type="eggNOG" id="ENOG502TGH1">
    <property type="taxonomic scope" value="Eukaryota"/>
</dbReference>
<protein>
    <submittedName>
        <fullName evidence="3">Protein CBR-SRX-22</fullName>
    </submittedName>
</protein>
<keyword evidence="1" id="KW-0812">Transmembrane</keyword>
<name>A8X1U9_CAEBR</name>
<dbReference type="PANTHER" id="PTHR23017">
    <property type="entry name" value="SERPENTINE RECEPTOR, CLASS X"/>
    <property type="match status" value="1"/>
</dbReference>
<dbReference type="Gene3D" id="1.20.1070.10">
    <property type="entry name" value="Rhodopsin 7-helix transmembrane proteins"/>
    <property type="match status" value="1"/>
</dbReference>
<evidence type="ECO:0000313" key="5">
    <source>
        <dbReference type="WormBase" id="CBG06278"/>
    </source>
</evidence>
<sequence>MTFGVFANLLVLLASKKMGSMNSSFGMITKNQAILNMTMCLIYVIFVCPMQLSPSNPLIPHSHYLGLIAMTIYEISNQLHLLLALNRLCAVFWTFRYDQIFTKSKTTMFENFAFLTSVFMCLLFYEFLGCHFSYSSSTWTFVFFDSSECSRITWYSDFIFNICMVALTLFINLLTAYKAGRDSRVLLSAAGVQMSKEQRQREKSFIKQSFFQGAAIFAGQVTYYVTAPFLTDYSVLLFLDSSLWAFMHAFEGAIILASNQEMLSVMKKKRQSIVSAFVLMF</sequence>
<evidence type="ECO:0000259" key="2">
    <source>
        <dbReference type="Pfam" id="PF10328"/>
    </source>
</evidence>
<keyword evidence="1" id="KW-0472">Membrane</keyword>
<gene>
    <name evidence="5" type="primary">srx-22</name>
    <name evidence="3" type="synonym">Cbr-srx-22</name>
    <name evidence="5" type="ORF">CBG06278</name>
    <name evidence="3" type="ORF">CBG_06278</name>
</gene>
<evidence type="ECO:0000256" key="1">
    <source>
        <dbReference type="SAM" id="Phobius"/>
    </source>
</evidence>
<dbReference type="Proteomes" id="UP000008549">
    <property type="component" value="Unassembled WGS sequence"/>
</dbReference>